<feature type="transmembrane region" description="Helical" evidence="5">
    <location>
        <begin position="223"/>
        <end position="240"/>
    </location>
</feature>
<feature type="domain" description="Cation efflux protein transmembrane" evidence="6">
    <location>
        <begin position="92"/>
        <end position="265"/>
    </location>
</feature>
<dbReference type="Gene3D" id="1.20.1510.10">
    <property type="entry name" value="Cation efflux protein transmembrane domain"/>
    <property type="match status" value="1"/>
</dbReference>
<name>A0A645BYA5_9ZZZZ</name>
<keyword evidence="2 5" id="KW-0812">Transmembrane</keyword>
<evidence type="ECO:0000256" key="5">
    <source>
        <dbReference type="SAM" id="Phobius"/>
    </source>
</evidence>
<dbReference type="InterPro" id="IPR050681">
    <property type="entry name" value="CDF/SLC30A"/>
</dbReference>
<dbReference type="InterPro" id="IPR058533">
    <property type="entry name" value="Cation_efflux_TM"/>
</dbReference>
<feature type="transmembrane region" description="Helical" evidence="5">
    <location>
        <begin position="91"/>
        <end position="113"/>
    </location>
</feature>
<reference evidence="7" key="1">
    <citation type="submission" date="2019-08" db="EMBL/GenBank/DDBJ databases">
        <authorList>
            <person name="Kucharzyk K."/>
            <person name="Murdoch R.W."/>
            <person name="Higgins S."/>
            <person name="Loffler F."/>
        </authorList>
    </citation>
    <scope>NUCLEOTIDE SEQUENCE</scope>
</reference>
<organism evidence="7">
    <name type="scientific">bioreactor metagenome</name>
    <dbReference type="NCBI Taxonomy" id="1076179"/>
    <lineage>
        <taxon>unclassified sequences</taxon>
        <taxon>metagenomes</taxon>
        <taxon>ecological metagenomes</taxon>
    </lineage>
</organism>
<evidence type="ECO:0000256" key="2">
    <source>
        <dbReference type="ARBA" id="ARBA00022692"/>
    </source>
</evidence>
<dbReference type="AlphaFoldDB" id="A0A645BYA5"/>
<feature type="transmembrane region" description="Helical" evidence="5">
    <location>
        <begin position="246"/>
        <end position="264"/>
    </location>
</feature>
<dbReference type="GO" id="GO:0005385">
    <property type="term" value="F:zinc ion transmembrane transporter activity"/>
    <property type="evidence" value="ECO:0007669"/>
    <property type="project" value="TreeGrafter"/>
</dbReference>
<dbReference type="GO" id="GO:0005886">
    <property type="term" value="C:plasma membrane"/>
    <property type="evidence" value="ECO:0007669"/>
    <property type="project" value="TreeGrafter"/>
</dbReference>
<dbReference type="PANTHER" id="PTHR11562:SF17">
    <property type="entry name" value="RE54080P-RELATED"/>
    <property type="match status" value="1"/>
</dbReference>
<dbReference type="GO" id="GO:0046872">
    <property type="term" value="F:metal ion binding"/>
    <property type="evidence" value="ECO:0007669"/>
    <property type="project" value="InterPro"/>
</dbReference>
<evidence type="ECO:0000259" key="6">
    <source>
        <dbReference type="Pfam" id="PF01545"/>
    </source>
</evidence>
<evidence type="ECO:0000256" key="3">
    <source>
        <dbReference type="ARBA" id="ARBA00022989"/>
    </source>
</evidence>
<keyword evidence="4 5" id="KW-0472">Membrane</keyword>
<protein>
    <submittedName>
        <fullName evidence="7">Zinc transporter ZitB</fullName>
    </submittedName>
</protein>
<feature type="transmembrane region" description="Helical" evidence="5">
    <location>
        <begin position="125"/>
        <end position="144"/>
    </location>
</feature>
<gene>
    <name evidence="7" type="primary">zitB_10</name>
    <name evidence="7" type="ORF">SDC9_115024</name>
</gene>
<dbReference type="EMBL" id="VSSQ01022055">
    <property type="protein sequence ID" value="MPM68093.1"/>
    <property type="molecule type" value="Genomic_DNA"/>
</dbReference>
<dbReference type="PANTHER" id="PTHR11562">
    <property type="entry name" value="CATION EFFLUX PROTEIN/ ZINC TRANSPORTER"/>
    <property type="match status" value="1"/>
</dbReference>
<dbReference type="InterPro" id="IPR027469">
    <property type="entry name" value="Cation_efflux_TMD_sf"/>
</dbReference>
<feature type="transmembrane region" description="Helical" evidence="5">
    <location>
        <begin position="179"/>
        <end position="202"/>
    </location>
</feature>
<evidence type="ECO:0000256" key="4">
    <source>
        <dbReference type="ARBA" id="ARBA00023136"/>
    </source>
</evidence>
<keyword evidence="3 5" id="KW-1133">Transmembrane helix</keyword>
<evidence type="ECO:0000313" key="7">
    <source>
        <dbReference type="EMBL" id="MPM68093.1"/>
    </source>
</evidence>
<comment type="subcellular location">
    <subcellularLocation>
        <location evidence="1">Membrane</location>
        <topology evidence="1">Multi-pass membrane protein</topology>
    </subcellularLocation>
</comment>
<dbReference type="Pfam" id="PF01545">
    <property type="entry name" value="Cation_efflux"/>
    <property type="match status" value="1"/>
</dbReference>
<accession>A0A645BYA5</accession>
<proteinExistence type="predicted"/>
<feature type="transmembrane region" description="Helical" evidence="5">
    <location>
        <begin position="156"/>
        <end position="173"/>
    </location>
</feature>
<dbReference type="SUPFAM" id="SSF55008">
    <property type="entry name" value="HMA, heavy metal-associated domain"/>
    <property type="match status" value="1"/>
</dbReference>
<sequence length="268" mass="30095">MDLMQKTIFHISKMDCPSEEQMIRMKLADYDSIQQLDFDIQDRKLTVMHLGNSSEILNLLEELKLDTKLVSESKTTESINYSTDSKKERKLLWAVLLINFSFFVIEILFGWISKSMGLVADSLDMLADSIVYALSLMAVGQSAIRKKNVAKWSGYFQLLLALIGLVEVIRRFIGSEEMPVFQTMIVISILALIANGLSLYLIQKSKSKEAHMQASAIFTSNDIIINIGVIIAGTLVYFTSSQIPDLAIGSIVFLIVIRGAFRILKLAR</sequence>
<comment type="caution">
    <text evidence="7">The sequence shown here is derived from an EMBL/GenBank/DDBJ whole genome shotgun (WGS) entry which is preliminary data.</text>
</comment>
<dbReference type="InterPro" id="IPR036163">
    <property type="entry name" value="HMA_dom_sf"/>
</dbReference>
<evidence type="ECO:0000256" key="1">
    <source>
        <dbReference type="ARBA" id="ARBA00004141"/>
    </source>
</evidence>
<dbReference type="SUPFAM" id="SSF161111">
    <property type="entry name" value="Cation efflux protein transmembrane domain-like"/>
    <property type="match status" value="1"/>
</dbReference>